<sequence>MPRQHRQPGRGGEASGKAVWDTGSSLYDSYELAAVRRLIDRRLLAGVRPLPDEPPPPPAPAEWQRDESKQQQVVVVSGARRTGRKKVTTLRALFRAVVSWAIRLKPKQAHACVLPQGGAVVEPVVSSPGKVKV</sequence>
<feature type="region of interest" description="Disordered" evidence="1">
    <location>
        <begin position="1"/>
        <end position="20"/>
    </location>
</feature>
<dbReference type="PANTHER" id="PTHR33978">
    <property type="entry name" value="SERINE/THREONINE-KINASE"/>
    <property type="match status" value="1"/>
</dbReference>
<accession>A0AAV5C6U4</accession>
<evidence type="ECO:0000313" key="3">
    <source>
        <dbReference type="Proteomes" id="UP001054889"/>
    </source>
</evidence>
<dbReference type="Proteomes" id="UP001054889">
    <property type="component" value="Unassembled WGS sequence"/>
</dbReference>
<dbReference type="EMBL" id="BQKI01000004">
    <property type="protein sequence ID" value="GJM93868.1"/>
    <property type="molecule type" value="Genomic_DNA"/>
</dbReference>
<evidence type="ECO:0000256" key="1">
    <source>
        <dbReference type="SAM" id="MobiDB-lite"/>
    </source>
</evidence>
<reference evidence="2" key="1">
    <citation type="journal article" date="2018" name="DNA Res.">
        <title>Multiple hybrid de novo genome assembly of finger millet, an orphan allotetraploid crop.</title>
        <authorList>
            <person name="Hatakeyama M."/>
            <person name="Aluri S."/>
            <person name="Balachadran M.T."/>
            <person name="Sivarajan S.R."/>
            <person name="Patrignani A."/>
            <person name="Gruter S."/>
            <person name="Poveda L."/>
            <person name="Shimizu-Inatsugi R."/>
            <person name="Baeten J."/>
            <person name="Francoijs K.J."/>
            <person name="Nataraja K.N."/>
            <person name="Reddy Y.A.N."/>
            <person name="Phadnis S."/>
            <person name="Ravikumar R.L."/>
            <person name="Schlapbach R."/>
            <person name="Sreeman S.M."/>
            <person name="Shimizu K.K."/>
        </authorList>
    </citation>
    <scope>NUCLEOTIDE SEQUENCE</scope>
</reference>
<organism evidence="2 3">
    <name type="scientific">Eleusine coracana subsp. coracana</name>
    <dbReference type="NCBI Taxonomy" id="191504"/>
    <lineage>
        <taxon>Eukaryota</taxon>
        <taxon>Viridiplantae</taxon>
        <taxon>Streptophyta</taxon>
        <taxon>Embryophyta</taxon>
        <taxon>Tracheophyta</taxon>
        <taxon>Spermatophyta</taxon>
        <taxon>Magnoliopsida</taxon>
        <taxon>Liliopsida</taxon>
        <taxon>Poales</taxon>
        <taxon>Poaceae</taxon>
        <taxon>PACMAD clade</taxon>
        <taxon>Chloridoideae</taxon>
        <taxon>Cynodonteae</taxon>
        <taxon>Eleusininae</taxon>
        <taxon>Eleusine</taxon>
    </lineage>
</organism>
<proteinExistence type="predicted"/>
<dbReference type="AlphaFoldDB" id="A0AAV5C6U4"/>
<reference evidence="2" key="2">
    <citation type="submission" date="2021-12" db="EMBL/GenBank/DDBJ databases">
        <title>Resequencing data analysis of finger millet.</title>
        <authorList>
            <person name="Hatakeyama M."/>
            <person name="Aluri S."/>
            <person name="Balachadran M.T."/>
            <person name="Sivarajan S.R."/>
            <person name="Poveda L."/>
            <person name="Shimizu-Inatsugi R."/>
            <person name="Schlapbach R."/>
            <person name="Sreeman S.M."/>
            <person name="Shimizu K.K."/>
        </authorList>
    </citation>
    <scope>NUCLEOTIDE SEQUENCE</scope>
</reference>
<feature type="region of interest" description="Disordered" evidence="1">
    <location>
        <begin position="46"/>
        <end position="78"/>
    </location>
</feature>
<protein>
    <submittedName>
        <fullName evidence="2">Uncharacterized protein</fullName>
    </submittedName>
</protein>
<comment type="caution">
    <text evidence="2">The sequence shown here is derived from an EMBL/GenBank/DDBJ whole genome shotgun (WGS) entry which is preliminary data.</text>
</comment>
<evidence type="ECO:0000313" key="2">
    <source>
        <dbReference type="EMBL" id="GJM93868.1"/>
    </source>
</evidence>
<keyword evidence="3" id="KW-1185">Reference proteome</keyword>
<dbReference type="PANTHER" id="PTHR33978:SF29">
    <property type="entry name" value="OS01G0621500 PROTEIN"/>
    <property type="match status" value="1"/>
</dbReference>
<name>A0AAV5C6U4_ELECO</name>
<gene>
    <name evidence="2" type="primary">ga10460</name>
    <name evidence="2" type="ORF">PR202_ga10460</name>
</gene>